<proteinExistence type="predicted"/>
<accession>A0ABQ4A100</accession>
<keyword evidence="1" id="KW-0596">Phosphopantetheine</keyword>
<organism evidence="4 5">
    <name type="scientific">Winogradskya humida</name>
    <dbReference type="NCBI Taxonomy" id="113566"/>
    <lineage>
        <taxon>Bacteria</taxon>
        <taxon>Bacillati</taxon>
        <taxon>Actinomycetota</taxon>
        <taxon>Actinomycetes</taxon>
        <taxon>Micromonosporales</taxon>
        <taxon>Micromonosporaceae</taxon>
        <taxon>Winogradskya</taxon>
    </lineage>
</organism>
<dbReference type="Proteomes" id="UP000603200">
    <property type="component" value="Unassembled WGS sequence"/>
</dbReference>
<protein>
    <recommendedName>
        <fullName evidence="3">Carrier domain-containing protein</fullName>
    </recommendedName>
</protein>
<evidence type="ECO:0000256" key="1">
    <source>
        <dbReference type="ARBA" id="ARBA00022450"/>
    </source>
</evidence>
<keyword evidence="2" id="KW-0597">Phosphoprotein</keyword>
<gene>
    <name evidence="4" type="ORF">Ahu01nite_076370</name>
</gene>
<reference evidence="4 5" key="1">
    <citation type="submission" date="2021-01" db="EMBL/GenBank/DDBJ databases">
        <title>Whole genome shotgun sequence of Actinoplanes humidus NBRC 14915.</title>
        <authorList>
            <person name="Komaki H."/>
            <person name="Tamura T."/>
        </authorList>
    </citation>
    <scope>NUCLEOTIDE SEQUENCE [LARGE SCALE GENOMIC DNA]</scope>
    <source>
        <strain evidence="4 5">NBRC 14915</strain>
    </source>
</reference>
<dbReference type="PROSITE" id="PS50075">
    <property type="entry name" value="CARRIER"/>
    <property type="match status" value="1"/>
</dbReference>
<evidence type="ECO:0000313" key="5">
    <source>
        <dbReference type="Proteomes" id="UP000603200"/>
    </source>
</evidence>
<dbReference type="InterPro" id="IPR020806">
    <property type="entry name" value="PKS_PP-bd"/>
</dbReference>
<dbReference type="Pfam" id="PF00550">
    <property type="entry name" value="PP-binding"/>
    <property type="match status" value="1"/>
</dbReference>
<dbReference type="SMART" id="SM00823">
    <property type="entry name" value="PKS_PP"/>
    <property type="match status" value="1"/>
</dbReference>
<dbReference type="RefSeq" id="WP_203841545.1">
    <property type="nucleotide sequence ID" value="NZ_BAAATV010000019.1"/>
</dbReference>
<sequence>MRELTQQVAELVARNARAGTGDDGADLDTPLRDRGVDSLTVAGVIVDIERTFGVRFPAALITADTFTSVRSVAAAVEELTRREQDA</sequence>
<comment type="caution">
    <text evidence="4">The sequence shown here is derived from an EMBL/GenBank/DDBJ whole genome shotgun (WGS) entry which is preliminary data.</text>
</comment>
<dbReference type="InterPro" id="IPR036736">
    <property type="entry name" value="ACP-like_sf"/>
</dbReference>
<evidence type="ECO:0000256" key="2">
    <source>
        <dbReference type="ARBA" id="ARBA00022553"/>
    </source>
</evidence>
<dbReference type="Gene3D" id="1.10.1200.10">
    <property type="entry name" value="ACP-like"/>
    <property type="match status" value="1"/>
</dbReference>
<dbReference type="EMBL" id="BOMN01000111">
    <property type="protein sequence ID" value="GIE24535.1"/>
    <property type="molecule type" value="Genomic_DNA"/>
</dbReference>
<dbReference type="InterPro" id="IPR009081">
    <property type="entry name" value="PP-bd_ACP"/>
</dbReference>
<feature type="domain" description="Carrier" evidence="3">
    <location>
        <begin position="2"/>
        <end position="80"/>
    </location>
</feature>
<evidence type="ECO:0000259" key="3">
    <source>
        <dbReference type="PROSITE" id="PS50075"/>
    </source>
</evidence>
<evidence type="ECO:0000313" key="4">
    <source>
        <dbReference type="EMBL" id="GIE24535.1"/>
    </source>
</evidence>
<name>A0ABQ4A100_9ACTN</name>
<keyword evidence="5" id="KW-1185">Reference proteome</keyword>
<dbReference type="SUPFAM" id="SSF47336">
    <property type="entry name" value="ACP-like"/>
    <property type="match status" value="1"/>
</dbReference>